<dbReference type="AlphaFoldDB" id="A0A426YKQ1"/>
<gene>
    <name evidence="2" type="ORF">B296_00031308</name>
</gene>
<dbReference type="EMBL" id="AMZH03011737">
    <property type="protein sequence ID" value="RRT52308.1"/>
    <property type="molecule type" value="Genomic_DNA"/>
</dbReference>
<protein>
    <submittedName>
        <fullName evidence="2">Uncharacterized protein</fullName>
    </submittedName>
</protein>
<dbReference type="Proteomes" id="UP000287651">
    <property type="component" value="Unassembled WGS sequence"/>
</dbReference>
<evidence type="ECO:0000313" key="3">
    <source>
        <dbReference type="Proteomes" id="UP000287651"/>
    </source>
</evidence>
<name>A0A426YKQ1_ENSVE</name>
<organism evidence="2 3">
    <name type="scientific">Ensete ventricosum</name>
    <name type="common">Abyssinian banana</name>
    <name type="synonym">Musa ensete</name>
    <dbReference type="NCBI Taxonomy" id="4639"/>
    <lineage>
        <taxon>Eukaryota</taxon>
        <taxon>Viridiplantae</taxon>
        <taxon>Streptophyta</taxon>
        <taxon>Embryophyta</taxon>
        <taxon>Tracheophyta</taxon>
        <taxon>Spermatophyta</taxon>
        <taxon>Magnoliopsida</taxon>
        <taxon>Liliopsida</taxon>
        <taxon>Zingiberales</taxon>
        <taxon>Musaceae</taxon>
        <taxon>Ensete</taxon>
    </lineage>
</organism>
<feature type="coiled-coil region" evidence="1">
    <location>
        <begin position="150"/>
        <end position="184"/>
    </location>
</feature>
<accession>A0A426YKQ1</accession>
<sequence length="238" mass="26302">MAHIVIYQARSAKHHNELSRFFGGGEVPTGVGVDHYCLIVQGVALADPRGADALAAMRSYFNVDSIVTTRRLVEMRKNYFVPPEYELHAPLPGEHPYDTFSSGFSLSTDALEAGWLVQTQHERVLVLQAANKELKLGANQDLVVVIEFHAKGLEEDVKKLRAELESLKNQRRGLEGEVEVLCSSLDRARDDRARLDGDVLSLIEAASLLEVELKAEEPKAVATYKASRGFESGLEKMG</sequence>
<evidence type="ECO:0000256" key="1">
    <source>
        <dbReference type="SAM" id="Coils"/>
    </source>
</evidence>
<comment type="caution">
    <text evidence="2">The sequence shown here is derived from an EMBL/GenBank/DDBJ whole genome shotgun (WGS) entry which is preliminary data.</text>
</comment>
<evidence type="ECO:0000313" key="2">
    <source>
        <dbReference type="EMBL" id="RRT52308.1"/>
    </source>
</evidence>
<proteinExistence type="predicted"/>
<reference evidence="2 3" key="1">
    <citation type="journal article" date="2014" name="Agronomy (Basel)">
        <title>A Draft Genome Sequence for Ensete ventricosum, the Drought-Tolerant Tree Against Hunger.</title>
        <authorList>
            <person name="Harrison J."/>
            <person name="Moore K.A."/>
            <person name="Paszkiewicz K."/>
            <person name="Jones T."/>
            <person name="Grant M."/>
            <person name="Ambacheew D."/>
            <person name="Muzemil S."/>
            <person name="Studholme D.J."/>
        </authorList>
    </citation>
    <scope>NUCLEOTIDE SEQUENCE [LARGE SCALE GENOMIC DNA]</scope>
</reference>
<keyword evidence="1" id="KW-0175">Coiled coil</keyword>